<dbReference type="EMBL" id="CAJNDS010002225">
    <property type="protein sequence ID" value="CAE7381974.1"/>
    <property type="molecule type" value="Genomic_DNA"/>
</dbReference>
<dbReference type="GO" id="GO:0044528">
    <property type="term" value="P:regulation of mitochondrial mRNA stability"/>
    <property type="evidence" value="ECO:0007669"/>
    <property type="project" value="TreeGrafter"/>
</dbReference>
<dbReference type="GO" id="GO:0000963">
    <property type="term" value="P:mitochondrial RNA processing"/>
    <property type="evidence" value="ECO:0007669"/>
    <property type="project" value="TreeGrafter"/>
</dbReference>
<dbReference type="Proteomes" id="UP000604046">
    <property type="component" value="Unassembled WGS sequence"/>
</dbReference>
<reference evidence="1" key="1">
    <citation type="submission" date="2021-02" db="EMBL/GenBank/DDBJ databases">
        <authorList>
            <person name="Dougan E. K."/>
            <person name="Rhodes N."/>
            <person name="Thang M."/>
            <person name="Chan C."/>
        </authorList>
    </citation>
    <scope>NUCLEOTIDE SEQUENCE</scope>
</reference>
<dbReference type="OrthoDB" id="413408at2759"/>
<protein>
    <submittedName>
        <fullName evidence="1">Uncharacterized protein</fullName>
    </submittedName>
</protein>
<proteinExistence type="predicted"/>
<comment type="caution">
    <text evidence="1">The sequence shown here is derived from an EMBL/GenBank/DDBJ whole genome shotgun (WGS) entry which is preliminary data.</text>
</comment>
<evidence type="ECO:0000313" key="2">
    <source>
        <dbReference type="Proteomes" id="UP000604046"/>
    </source>
</evidence>
<dbReference type="GO" id="GO:0035770">
    <property type="term" value="C:ribonucleoprotein granule"/>
    <property type="evidence" value="ECO:0007669"/>
    <property type="project" value="TreeGrafter"/>
</dbReference>
<accession>A0A812Q9G0</accession>
<name>A0A812Q9G0_9DINO</name>
<dbReference type="PANTHER" id="PTHR21228:SF40">
    <property type="entry name" value="LD45607P"/>
    <property type="match status" value="1"/>
</dbReference>
<dbReference type="GO" id="GO:0003723">
    <property type="term" value="F:RNA binding"/>
    <property type="evidence" value="ECO:0007669"/>
    <property type="project" value="TreeGrafter"/>
</dbReference>
<dbReference type="GO" id="GO:0005759">
    <property type="term" value="C:mitochondrial matrix"/>
    <property type="evidence" value="ECO:0007669"/>
    <property type="project" value="TreeGrafter"/>
</dbReference>
<dbReference type="PANTHER" id="PTHR21228">
    <property type="entry name" value="FAST LEU-RICH DOMAIN-CONTAINING"/>
    <property type="match status" value="1"/>
</dbReference>
<gene>
    <name evidence="1" type="ORF">SNAT2548_LOCUS20849</name>
</gene>
<evidence type="ECO:0000313" key="1">
    <source>
        <dbReference type="EMBL" id="CAE7381974.1"/>
    </source>
</evidence>
<keyword evidence="2" id="KW-1185">Reference proteome</keyword>
<dbReference type="InterPro" id="IPR050870">
    <property type="entry name" value="FAST_kinase"/>
</dbReference>
<sequence length="642" mass="69841">MGVAPCEPATFIGVAGWGSAMERSRPTKRFSTRLLFLLVLAMLAPATLKLHLASGRKEEDTRSISEVDEEEISIGQMLCNAARETANRSGGVGSMSCAAIMGGACGSLLLIPGAPRVEVSGIDLVSWKAPIAGAACGLYIVQLPEGGCAPDQHVSELCVSNSQVTSLERGAVYRLLNQGVSKLELQIQRELLGAAFGNSDSTSRSNRPDPGATARILKTVHEWKDQLGAVNASTALHLLAQSSPSSPGAAPSRISSQSSLHRECAELVLCTVGGHAQPRDLAIASWAAARLQLESAPEESKESTAESLQALKNAIAACVPRLDGQDMANVGWAFATMQLQEAAELLEVLAQEASTKVQNFEPKHMVVLTWALAKAKVCSEDFCWAAANQAQKSKASKWMPQDISNFLWAYAVLRCEAPVPMEILAARAAELHWKQFRPQELSISMWAAYSLGVHGRGPSVRAVKRMLQHAAREIRNGGAQDFEPRHIMNAAWSLARWQRHCRLLGWPQELKPYVCRPALRVLLGAAATDLNRFAARELSRLMWAGASQSCLRLRELGPPLLQYVRNSKQLVKFDADDLVSLVNSLAWMLERLVWEAPGRRTKSRLPQPWPSLPRVPVGDARQLQRVRPPAPCLRAAEAKTRA</sequence>
<dbReference type="AlphaFoldDB" id="A0A812Q9G0"/>
<organism evidence="1 2">
    <name type="scientific">Symbiodinium natans</name>
    <dbReference type="NCBI Taxonomy" id="878477"/>
    <lineage>
        <taxon>Eukaryota</taxon>
        <taxon>Sar</taxon>
        <taxon>Alveolata</taxon>
        <taxon>Dinophyceae</taxon>
        <taxon>Suessiales</taxon>
        <taxon>Symbiodiniaceae</taxon>
        <taxon>Symbiodinium</taxon>
    </lineage>
</organism>